<comment type="caution">
    <text evidence="1">The sequence shown here is derived from an EMBL/GenBank/DDBJ whole genome shotgun (WGS) entry which is preliminary data.</text>
</comment>
<keyword evidence="2" id="KW-1185">Reference proteome</keyword>
<evidence type="ECO:0000313" key="2">
    <source>
        <dbReference type="Proteomes" id="UP001487296"/>
    </source>
</evidence>
<dbReference type="Pfam" id="PF02423">
    <property type="entry name" value="OCD_Mu_crystall"/>
    <property type="match status" value="1"/>
</dbReference>
<dbReference type="PANTHER" id="PTHR13812:SF19">
    <property type="entry name" value="KETIMINE REDUCTASE MU-CRYSTALLIN"/>
    <property type="match status" value="1"/>
</dbReference>
<sequence length="318" mass="35719">MIVIQDREVRSLGLKPKDFIDSVRHCFVHKPECQLPPKISLHPKGDDFINTMPCLLPPETNRYGVKIVSRVKGRTPALKSDSMLYDVTTGELLAVIDCDYITTMRTGAVAALAVDTLKKNNVKKIALMGLGNTGRATMMCLSSLLPPPDGKYEVSLLKYKDQAEQFIEHFKNLDNFHFTIANDTKELFENADVIISCITQANGLFIDDVNVFKPGVLVVPVHTRGFQNCDTIFDKVVCDDIGHVKGFKYFNQFKNLTELGDILRGDKPGRQSEEERIIDYNIGLGLHDAYICSKVYDAVKAQPHENIELVHSTQKYII</sequence>
<evidence type="ECO:0000313" key="1">
    <source>
        <dbReference type="EMBL" id="MEQ2487851.1"/>
    </source>
</evidence>
<dbReference type="InterPro" id="IPR036291">
    <property type="entry name" value="NAD(P)-bd_dom_sf"/>
</dbReference>
<proteinExistence type="predicted"/>
<dbReference type="RefSeq" id="WP_215760938.1">
    <property type="nucleotide sequence ID" value="NZ_JAHKBE010000102.1"/>
</dbReference>
<reference evidence="1 2" key="1">
    <citation type="submission" date="2024-04" db="EMBL/GenBank/DDBJ databases">
        <title>Human intestinal bacterial collection.</title>
        <authorList>
            <person name="Pauvert C."/>
            <person name="Hitch T.C.A."/>
            <person name="Clavel T."/>
        </authorList>
    </citation>
    <scope>NUCLEOTIDE SEQUENCE [LARGE SCALE GENOMIC DNA]</scope>
    <source>
        <strain evidence="1 2">CLA-AA-H145</strain>
    </source>
</reference>
<dbReference type="EMBL" id="JBBNFP010000097">
    <property type="protein sequence ID" value="MEQ2487851.1"/>
    <property type="molecule type" value="Genomic_DNA"/>
</dbReference>
<dbReference type="Gene3D" id="3.30.1780.10">
    <property type="entry name" value="ornithine cyclodeaminase, domain 1"/>
    <property type="match status" value="1"/>
</dbReference>
<protein>
    <submittedName>
        <fullName evidence="1">Ornithine cyclodeaminase</fullName>
    </submittedName>
</protein>
<gene>
    <name evidence="1" type="ORF">AAAT34_12485</name>
</gene>
<accession>A0ABV1FTU2</accession>
<dbReference type="InterPro" id="IPR003462">
    <property type="entry name" value="ODC_Mu_crystall"/>
</dbReference>
<dbReference type="Proteomes" id="UP001487296">
    <property type="component" value="Unassembled WGS sequence"/>
</dbReference>
<organism evidence="1 2">
    <name type="scientific">Hallella faecis</name>
    <dbReference type="NCBI Taxonomy" id="2841596"/>
    <lineage>
        <taxon>Bacteria</taxon>
        <taxon>Pseudomonadati</taxon>
        <taxon>Bacteroidota</taxon>
        <taxon>Bacteroidia</taxon>
        <taxon>Bacteroidales</taxon>
        <taxon>Prevotellaceae</taxon>
        <taxon>Hallella</taxon>
    </lineage>
</organism>
<dbReference type="Gene3D" id="3.40.50.720">
    <property type="entry name" value="NAD(P)-binding Rossmann-like Domain"/>
    <property type="match status" value="1"/>
</dbReference>
<dbReference type="InterPro" id="IPR023401">
    <property type="entry name" value="ODC_N"/>
</dbReference>
<dbReference type="SUPFAM" id="SSF51735">
    <property type="entry name" value="NAD(P)-binding Rossmann-fold domains"/>
    <property type="match status" value="1"/>
</dbReference>
<name>A0ABV1FTU2_9BACT</name>
<dbReference type="PANTHER" id="PTHR13812">
    <property type="entry name" value="KETIMINE REDUCTASE MU-CRYSTALLIN"/>
    <property type="match status" value="1"/>
</dbReference>